<name>A0A5N6EXD3_9EURO</name>
<evidence type="ECO:0000313" key="3">
    <source>
        <dbReference type="Proteomes" id="UP000326799"/>
    </source>
</evidence>
<gene>
    <name evidence="2" type="ORF">BDV33DRAFT_169045</name>
</gene>
<reference evidence="2 3" key="1">
    <citation type="submission" date="2019-04" db="EMBL/GenBank/DDBJ databases">
        <title>Fungal friends and foes A comparative genomics study of 23 Aspergillus species from section Flavi.</title>
        <authorList>
            <consortium name="DOE Joint Genome Institute"/>
            <person name="Kjaerbolling I."/>
            <person name="Vesth T.C."/>
            <person name="Frisvad J.C."/>
            <person name="Nybo J.L."/>
            <person name="Theobald S."/>
            <person name="Kildgaard S."/>
            <person name="Petersen T.I."/>
            <person name="Kuo A."/>
            <person name="Sato A."/>
            <person name="Lyhne E.K."/>
            <person name="Kogle M.E."/>
            <person name="Wiebenga A."/>
            <person name="Kun R.S."/>
            <person name="Lubbers R.J."/>
            <person name="Makela M.R."/>
            <person name="Barry K."/>
            <person name="Chovatia M."/>
            <person name="Clum A."/>
            <person name="Daum C."/>
            <person name="Haridas S."/>
            <person name="He G."/>
            <person name="LaButti K."/>
            <person name="Lipzen A."/>
            <person name="Mondo S."/>
            <person name="Pangilinan J."/>
            <person name="Riley R."/>
            <person name="Salamov A."/>
            <person name="Simmons B.A."/>
            <person name="Magnuson J.K."/>
            <person name="Henrissat B."/>
            <person name="Mortensen U.H."/>
            <person name="Larsen T.O."/>
            <person name="De vries R.P."/>
            <person name="Grigoriev I.V."/>
            <person name="Machida M."/>
            <person name="Baker S.E."/>
            <person name="Andersen M.R."/>
        </authorList>
    </citation>
    <scope>NUCLEOTIDE SEQUENCE [LARGE SCALE GENOMIC DNA]</scope>
    <source>
        <strain evidence="2 3">CBS 126849</strain>
    </source>
</reference>
<keyword evidence="1" id="KW-0812">Transmembrane</keyword>
<keyword evidence="3" id="KW-1185">Reference proteome</keyword>
<evidence type="ECO:0000256" key="1">
    <source>
        <dbReference type="SAM" id="Phobius"/>
    </source>
</evidence>
<accession>A0A5N6EXD3</accession>
<protein>
    <submittedName>
        <fullName evidence="2">Uncharacterized protein</fullName>
    </submittedName>
</protein>
<keyword evidence="1" id="KW-0472">Membrane</keyword>
<dbReference type="Proteomes" id="UP000326799">
    <property type="component" value="Unassembled WGS sequence"/>
</dbReference>
<feature type="transmembrane region" description="Helical" evidence="1">
    <location>
        <begin position="20"/>
        <end position="44"/>
    </location>
</feature>
<evidence type="ECO:0000313" key="2">
    <source>
        <dbReference type="EMBL" id="KAB8222176.1"/>
    </source>
</evidence>
<sequence>MPYDFSCLHPRGSIVGCTSLLPVIALANRNLFCSAYFAAMILLFSSFYGTRITAGYDYTVMIQHSPDLPPVAPDLTSAVRKGSREPWISTLDH</sequence>
<dbReference type="EMBL" id="ML733414">
    <property type="protein sequence ID" value="KAB8222176.1"/>
    <property type="molecule type" value="Genomic_DNA"/>
</dbReference>
<proteinExistence type="predicted"/>
<dbReference type="AlphaFoldDB" id="A0A5N6EXD3"/>
<organism evidence="2 3">
    <name type="scientific">Aspergillus novoparasiticus</name>
    <dbReference type="NCBI Taxonomy" id="986946"/>
    <lineage>
        <taxon>Eukaryota</taxon>
        <taxon>Fungi</taxon>
        <taxon>Dikarya</taxon>
        <taxon>Ascomycota</taxon>
        <taxon>Pezizomycotina</taxon>
        <taxon>Eurotiomycetes</taxon>
        <taxon>Eurotiomycetidae</taxon>
        <taxon>Eurotiales</taxon>
        <taxon>Aspergillaceae</taxon>
        <taxon>Aspergillus</taxon>
        <taxon>Aspergillus subgen. Circumdati</taxon>
    </lineage>
</organism>
<keyword evidence="1" id="KW-1133">Transmembrane helix</keyword>